<evidence type="ECO:0000313" key="12">
    <source>
        <dbReference type="EMBL" id="TID16552.1"/>
    </source>
</evidence>
<evidence type="ECO:0000259" key="11">
    <source>
        <dbReference type="PROSITE" id="PS50158"/>
    </source>
</evidence>
<dbReference type="GO" id="GO:0071035">
    <property type="term" value="P:nuclear polyadenylation-dependent rRNA catabolic process"/>
    <property type="evidence" value="ECO:0007669"/>
    <property type="project" value="TreeGrafter"/>
</dbReference>
<protein>
    <submittedName>
        <fullName evidence="12">Zinc finger CCHC-type protein</fullName>
    </submittedName>
</protein>
<evidence type="ECO:0000256" key="9">
    <source>
        <dbReference type="SAM" id="MobiDB-lite"/>
    </source>
</evidence>
<dbReference type="PANTHER" id="PTHR46543">
    <property type="entry name" value="ZINC FINGER CCHC DOMAIN-CONTAINING PROTEIN 7"/>
    <property type="match status" value="1"/>
</dbReference>
<proteinExistence type="predicted"/>
<keyword evidence="6" id="KW-0539">Nucleus</keyword>
<comment type="subcellular location">
    <subcellularLocation>
        <location evidence="1">Nucleus</location>
    </subcellularLocation>
</comment>
<dbReference type="InterPro" id="IPR000504">
    <property type="entry name" value="RRM_dom"/>
</dbReference>
<comment type="caution">
    <text evidence="12">The sequence shown here is derived from an EMBL/GenBank/DDBJ whole genome shotgun (WGS) entry which is preliminary data.</text>
</comment>
<evidence type="ECO:0000256" key="1">
    <source>
        <dbReference type="ARBA" id="ARBA00004123"/>
    </source>
</evidence>
<dbReference type="PROSITE" id="PS50158">
    <property type="entry name" value="ZF_CCHC"/>
    <property type="match status" value="1"/>
</dbReference>
<evidence type="ECO:0000256" key="4">
    <source>
        <dbReference type="ARBA" id="ARBA00022771"/>
    </source>
</evidence>
<keyword evidence="4 7" id="KW-0863">Zinc-finger</keyword>
<keyword evidence="3" id="KW-0677">Repeat</keyword>
<feature type="compositionally biased region" description="Polar residues" evidence="9">
    <location>
        <begin position="888"/>
        <end position="904"/>
    </location>
</feature>
<keyword evidence="13" id="KW-1185">Reference proteome</keyword>
<gene>
    <name evidence="12" type="ORF">E6O75_ATG11670</name>
</gene>
<evidence type="ECO:0000256" key="3">
    <source>
        <dbReference type="ARBA" id="ARBA00022737"/>
    </source>
</evidence>
<feature type="domain" description="RRM" evidence="10">
    <location>
        <begin position="196"/>
        <end position="276"/>
    </location>
</feature>
<dbReference type="SUPFAM" id="SSF54928">
    <property type="entry name" value="RNA-binding domain, RBD"/>
    <property type="match status" value="1"/>
</dbReference>
<feature type="compositionally biased region" description="Pro residues" evidence="9">
    <location>
        <begin position="843"/>
        <end position="874"/>
    </location>
</feature>
<feature type="region of interest" description="Disordered" evidence="9">
    <location>
        <begin position="104"/>
        <end position="195"/>
    </location>
</feature>
<evidence type="ECO:0000256" key="6">
    <source>
        <dbReference type="ARBA" id="ARBA00023242"/>
    </source>
</evidence>
<feature type="compositionally biased region" description="Polar residues" evidence="9">
    <location>
        <begin position="146"/>
        <end position="195"/>
    </location>
</feature>
<dbReference type="PANTHER" id="PTHR46543:SF1">
    <property type="entry name" value="ZINC FINGER CCHC DOMAIN-CONTAINING PROTEIN 7"/>
    <property type="match status" value="1"/>
</dbReference>
<reference evidence="12 13" key="1">
    <citation type="submission" date="2019-04" db="EMBL/GenBank/DDBJ databases">
        <title>High contiguity whole genome sequence and gene annotation resource for two Venturia nashicola isolates.</title>
        <authorList>
            <person name="Prokchorchik M."/>
            <person name="Won K."/>
            <person name="Lee Y."/>
            <person name="Choi E.D."/>
            <person name="Segonzac C."/>
            <person name="Sohn K.H."/>
        </authorList>
    </citation>
    <scope>NUCLEOTIDE SEQUENCE [LARGE SCALE GENOMIC DNA]</scope>
    <source>
        <strain evidence="12 13">PRI2</strain>
    </source>
</reference>
<feature type="compositionally biased region" description="Basic residues" evidence="9">
    <location>
        <begin position="119"/>
        <end position="128"/>
    </location>
</feature>
<feature type="compositionally biased region" description="Polar residues" evidence="9">
    <location>
        <begin position="107"/>
        <end position="116"/>
    </location>
</feature>
<evidence type="ECO:0000256" key="5">
    <source>
        <dbReference type="ARBA" id="ARBA00022833"/>
    </source>
</evidence>
<dbReference type="InterPro" id="IPR035979">
    <property type="entry name" value="RBD_domain_sf"/>
</dbReference>
<feature type="region of interest" description="Disordered" evidence="9">
    <location>
        <begin position="18"/>
        <end position="42"/>
    </location>
</feature>
<dbReference type="Proteomes" id="UP000298493">
    <property type="component" value="Unassembled WGS sequence"/>
</dbReference>
<dbReference type="EMBL" id="SNSC02000018">
    <property type="protein sequence ID" value="TID16552.1"/>
    <property type="molecule type" value="Genomic_DNA"/>
</dbReference>
<dbReference type="Gene3D" id="3.30.70.330">
    <property type="match status" value="1"/>
</dbReference>
<evidence type="ECO:0000259" key="10">
    <source>
        <dbReference type="PROSITE" id="PS50102"/>
    </source>
</evidence>
<dbReference type="GO" id="GO:0071037">
    <property type="term" value="P:nuclear polyadenylation-dependent snRNA catabolic process"/>
    <property type="evidence" value="ECO:0007669"/>
    <property type="project" value="TreeGrafter"/>
</dbReference>
<keyword evidence="8" id="KW-0694">RNA-binding</keyword>
<feature type="region of interest" description="Disordered" evidence="9">
    <location>
        <begin position="782"/>
        <end position="815"/>
    </location>
</feature>
<dbReference type="GO" id="GO:0071039">
    <property type="term" value="P:nuclear polyadenylation-dependent CUT catabolic process"/>
    <property type="evidence" value="ECO:0007669"/>
    <property type="project" value="TreeGrafter"/>
</dbReference>
<dbReference type="InterPro" id="IPR036875">
    <property type="entry name" value="Znf_CCHC_sf"/>
</dbReference>
<dbReference type="Pfam" id="PF00076">
    <property type="entry name" value="RRM_1"/>
    <property type="match status" value="1"/>
</dbReference>
<feature type="domain" description="CCHC-type" evidence="11">
    <location>
        <begin position="669"/>
        <end position="684"/>
    </location>
</feature>
<dbReference type="STRING" id="86259.A0A4Z1NTE7"/>
<sequence length="973" mass="107895">MDYLAFNDEGVEDEVRAVATQPNDPEEDSRTATFSLRGSKRASPEVVIIAKDAETMDVHQPVRSSKRQKTNGAMQDLNKMSLSEGFDRIGQGHTYREWDEERAAIQADTTETTSLASGRPRRTTKTKQQKTSSAISKPKQTHEKVTSSTSGPALGTRSHQAPKPSTESGATGSTSMDGVESSSSAPRQTSGKKYSTQVRIANLATKVTLEELQEFLVKFNHDPFSAFSMEKTKEKRKKGHSLLINFQSLAEAQRAVKELQGQRIRSRKVVLSYEKGAATEPQTALAPQPMKKAASQPCQKPQSPGACQAIEILSDDEEGEIDENAPAQTLALPATGRAEENHQIKLINDAARQMAARVCKGKFKLDRTQQNFQQGLALLLSVQWPTVAAARKTVPRNLLRRRLYGIIPFARYDKIRVCWQPTTTKATDPEKCIVVYRSQAATTAAETYLRSKEFTVQNLSFTIEVERSEEIQESAAIKAAAYRAVPKGVDRESLAIGIAGAARKEIAHGMYTTKKYLTYCSNPQVPLFVEKPGVIEAPNETEVATRPIESNVNNNNNNNNNEDAMELSPPTTTIITQIATQAIQNPLNMSPSSSLTDLPIPARSIMSQLNEQERKLQTKYNFIERDDEVVFCPLCNERGHMDETCSQRACKHCGIVDDHLDISCPKHMKCGKCQERGHIEADCPAKLRRTAADGFIDCDICGGDGHKEENCPNHFIMMFKPPSEPRKVDSINVCCYACAGPHFGDDCLDRDKMVRKRAPLTESMHVFAASFANRFLNTPLGPVKRYHHPQTASNGRPPAASSRRGGRFPHANGRTMNHAINLDDAQDSLDDLPRRAPPRAAYIPPPPPDDHQPPLPPGPPPPSSSRHYQPPPLRYDPYRGNDGYVPYQGNNSYSDRPRSYNNVAPPNYPQQQQQQSRRRSRSPSRRRGGGYMGMSDNYRDRDEPSYPRGNNSSMRGPPPGPPGSHLGGYSVRR</sequence>
<dbReference type="GO" id="GO:0031499">
    <property type="term" value="C:TRAMP complex"/>
    <property type="evidence" value="ECO:0007669"/>
    <property type="project" value="TreeGrafter"/>
</dbReference>
<dbReference type="SMART" id="SM00343">
    <property type="entry name" value="ZnF_C2HC"/>
    <property type="match status" value="4"/>
</dbReference>
<name>A0A4Z1NTE7_9PEZI</name>
<dbReference type="PROSITE" id="PS50102">
    <property type="entry name" value="RRM"/>
    <property type="match status" value="1"/>
</dbReference>
<dbReference type="InterPro" id="IPR051644">
    <property type="entry name" value="TRAMP_AT-DNA-binding"/>
</dbReference>
<dbReference type="GO" id="GO:0003723">
    <property type="term" value="F:RNA binding"/>
    <property type="evidence" value="ECO:0007669"/>
    <property type="project" value="UniProtKB-UniRule"/>
</dbReference>
<dbReference type="CDD" id="cd00590">
    <property type="entry name" value="RRM_SF"/>
    <property type="match status" value="1"/>
</dbReference>
<feature type="compositionally biased region" description="Basic residues" evidence="9">
    <location>
        <begin position="916"/>
        <end position="928"/>
    </location>
</feature>
<evidence type="ECO:0000256" key="8">
    <source>
        <dbReference type="PROSITE-ProRule" id="PRU00176"/>
    </source>
</evidence>
<dbReference type="AlphaFoldDB" id="A0A4Z1NTE7"/>
<feature type="region of interest" description="Disordered" evidence="9">
    <location>
        <begin position="828"/>
        <end position="973"/>
    </location>
</feature>
<dbReference type="SUPFAM" id="SSF57756">
    <property type="entry name" value="Retrovirus zinc finger-like domains"/>
    <property type="match status" value="1"/>
</dbReference>
<dbReference type="GO" id="GO:0071038">
    <property type="term" value="P:TRAMP-dependent tRNA surveillance pathway"/>
    <property type="evidence" value="ECO:0007669"/>
    <property type="project" value="TreeGrafter"/>
</dbReference>
<dbReference type="GO" id="GO:0008270">
    <property type="term" value="F:zinc ion binding"/>
    <property type="evidence" value="ECO:0007669"/>
    <property type="project" value="UniProtKB-KW"/>
</dbReference>
<evidence type="ECO:0000313" key="13">
    <source>
        <dbReference type="Proteomes" id="UP000298493"/>
    </source>
</evidence>
<keyword evidence="5" id="KW-0862">Zinc</keyword>
<organism evidence="12 13">
    <name type="scientific">Venturia nashicola</name>
    <dbReference type="NCBI Taxonomy" id="86259"/>
    <lineage>
        <taxon>Eukaryota</taxon>
        <taxon>Fungi</taxon>
        <taxon>Dikarya</taxon>
        <taxon>Ascomycota</taxon>
        <taxon>Pezizomycotina</taxon>
        <taxon>Dothideomycetes</taxon>
        <taxon>Pleosporomycetidae</taxon>
        <taxon>Venturiales</taxon>
        <taxon>Venturiaceae</taxon>
        <taxon>Venturia</taxon>
    </lineage>
</organism>
<evidence type="ECO:0000256" key="7">
    <source>
        <dbReference type="PROSITE-ProRule" id="PRU00047"/>
    </source>
</evidence>
<accession>A0A4Z1NTE7</accession>
<keyword evidence="2" id="KW-0479">Metal-binding</keyword>
<dbReference type="InterPro" id="IPR012677">
    <property type="entry name" value="Nucleotide-bd_a/b_plait_sf"/>
</dbReference>
<feature type="compositionally biased region" description="Low complexity" evidence="9">
    <location>
        <begin position="963"/>
        <end position="973"/>
    </location>
</feature>
<dbReference type="GO" id="GO:0071031">
    <property type="term" value="P:nuclear mRNA surveillance of mRNA 3'-end processing"/>
    <property type="evidence" value="ECO:0007669"/>
    <property type="project" value="TreeGrafter"/>
</dbReference>
<dbReference type="InterPro" id="IPR001878">
    <property type="entry name" value="Znf_CCHC"/>
</dbReference>
<evidence type="ECO:0000256" key="2">
    <source>
        <dbReference type="ARBA" id="ARBA00022723"/>
    </source>
</evidence>
<dbReference type="GO" id="GO:0071036">
    <property type="term" value="P:nuclear polyadenylation-dependent snoRNA catabolic process"/>
    <property type="evidence" value="ECO:0007669"/>
    <property type="project" value="TreeGrafter"/>
</dbReference>
<feature type="region of interest" description="Disordered" evidence="9">
    <location>
        <begin position="57"/>
        <end position="78"/>
    </location>
</feature>
<dbReference type="Gene3D" id="4.10.60.10">
    <property type="entry name" value="Zinc finger, CCHC-type"/>
    <property type="match status" value="1"/>
</dbReference>